<reference evidence="1 2" key="1">
    <citation type="submission" date="2018-02" db="EMBL/GenBank/DDBJ databases">
        <title>Comparative analysis of genomes of three Brevibacillus laterosporus strains producers of potent antimicrobials isolated from silage.</title>
        <authorList>
            <person name="Kojic M."/>
            <person name="Miljkovic M."/>
            <person name="Studholme D."/>
            <person name="Filipic B."/>
        </authorList>
    </citation>
    <scope>NUCLEOTIDE SEQUENCE [LARGE SCALE GENOMIC DNA]</scope>
    <source>
        <strain evidence="1 2">BGSP11</strain>
    </source>
</reference>
<comment type="caution">
    <text evidence="1">The sequence shown here is derived from an EMBL/GenBank/DDBJ whole genome shotgun (WGS) entry which is preliminary data.</text>
</comment>
<dbReference type="Proteomes" id="UP000239759">
    <property type="component" value="Unassembled WGS sequence"/>
</dbReference>
<name>A0AAP8QDB9_BRELA</name>
<accession>A0AAP8QDB9</accession>
<dbReference type="EMBL" id="PRKQ01000016">
    <property type="protein sequence ID" value="PPB01993.1"/>
    <property type="molecule type" value="Genomic_DNA"/>
</dbReference>
<organism evidence="1 2">
    <name type="scientific">Brevibacillus laterosporus</name>
    <name type="common">Bacillus laterosporus</name>
    <dbReference type="NCBI Taxonomy" id="1465"/>
    <lineage>
        <taxon>Bacteria</taxon>
        <taxon>Bacillati</taxon>
        <taxon>Bacillota</taxon>
        <taxon>Bacilli</taxon>
        <taxon>Bacillales</taxon>
        <taxon>Paenibacillaceae</taxon>
        <taxon>Brevibacillus</taxon>
    </lineage>
</organism>
<evidence type="ECO:0000313" key="1">
    <source>
        <dbReference type="EMBL" id="PPB01993.1"/>
    </source>
</evidence>
<gene>
    <name evidence="1" type="ORF">C4A77_14365</name>
</gene>
<protein>
    <submittedName>
        <fullName evidence="1">Uncharacterized protein</fullName>
    </submittedName>
</protein>
<dbReference type="RefSeq" id="WP_104032288.1">
    <property type="nucleotide sequence ID" value="NZ_PRKQ01000016.1"/>
</dbReference>
<dbReference type="AlphaFoldDB" id="A0AAP8QDB9"/>
<evidence type="ECO:0000313" key="2">
    <source>
        <dbReference type="Proteomes" id="UP000239759"/>
    </source>
</evidence>
<sequence length="160" mass="18303">MKKFLLLFLLVGTVGVYLYTKESANGNNTNYLSNTKEVDISPIEKEKKEVEEITKSYYDSLIAERYNEAASFISSHKPKEILSRRIQTEMSKAKSKIISYKVSGITPLKNNQYKVSVTLTYLRESQHVKSEEILLVGDSDRVAALDRKVGFSFLNSLHWK</sequence>
<proteinExistence type="predicted"/>